<dbReference type="Proteomes" id="UP001292094">
    <property type="component" value="Unassembled WGS sequence"/>
</dbReference>
<dbReference type="InterPro" id="IPR036179">
    <property type="entry name" value="Ig-like_dom_sf"/>
</dbReference>
<dbReference type="AlphaFoldDB" id="A0AAE1PE23"/>
<dbReference type="SMART" id="SM00408">
    <property type="entry name" value="IGc2"/>
    <property type="match status" value="2"/>
</dbReference>
<dbReference type="SUPFAM" id="SSF48726">
    <property type="entry name" value="Immunoglobulin"/>
    <property type="match status" value="2"/>
</dbReference>
<protein>
    <recommendedName>
        <fullName evidence="1">Ig-like domain-containing protein</fullName>
    </recommendedName>
</protein>
<dbReference type="EMBL" id="JAWZYT010002101">
    <property type="protein sequence ID" value="KAK4306688.1"/>
    <property type="molecule type" value="Genomic_DNA"/>
</dbReference>
<evidence type="ECO:0000313" key="2">
    <source>
        <dbReference type="EMBL" id="KAK4306688.1"/>
    </source>
</evidence>
<gene>
    <name evidence="2" type="ORF">Pmani_021503</name>
</gene>
<dbReference type="InterPro" id="IPR013783">
    <property type="entry name" value="Ig-like_fold"/>
</dbReference>
<dbReference type="Gene3D" id="2.60.40.10">
    <property type="entry name" value="Immunoglobulins"/>
    <property type="match status" value="2"/>
</dbReference>
<comment type="caution">
    <text evidence="2">The sequence shown here is derived from an EMBL/GenBank/DDBJ whole genome shotgun (WGS) entry which is preliminary data.</text>
</comment>
<organism evidence="2 3">
    <name type="scientific">Petrolisthes manimaculis</name>
    <dbReference type="NCBI Taxonomy" id="1843537"/>
    <lineage>
        <taxon>Eukaryota</taxon>
        <taxon>Metazoa</taxon>
        <taxon>Ecdysozoa</taxon>
        <taxon>Arthropoda</taxon>
        <taxon>Crustacea</taxon>
        <taxon>Multicrustacea</taxon>
        <taxon>Malacostraca</taxon>
        <taxon>Eumalacostraca</taxon>
        <taxon>Eucarida</taxon>
        <taxon>Decapoda</taxon>
        <taxon>Pleocyemata</taxon>
        <taxon>Anomura</taxon>
        <taxon>Galatheoidea</taxon>
        <taxon>Porcellanidae</taxon>
        <taxon>Petrolisthes</taxon>
    </lineage>
</organism>
<dbReference type="GO" id="GO:0050808">
    <property type="term" value="P:synapse organization"/>
    <property type="evidence" value="ECO:0007669"/>
    <property type="project" value="TreeGrafter"/>
</dbReference>
<evidence type="ECO:0000259" key="1">
    <source>
        <dbReference type="PROSITE" id="PS50835"/>
    </source>
</evidence>
<sequence length="271" mass="29748">MWDPGKGSLLGHAVANFGLENVTVINQTAQLGSTAFLHCRVRNLAHQHVSWLRRRDYHLLTSGLHTYSRDERFGVVRSEDSDDWTLQIKFVQRRDEGPYECQVSTRTGRYGYLVNLDVVVPEAMIAGSAERHVQSGSTISLLCIIQGSLEAPQFILWYHNNQMVNYDQSRGGTTVTMDHQDPTTSRLTITTATTKDTGNYTCSAANTVPASINVFVSQGKGDKTAAIQRLGSGSWGVMGSGWGGSGFSLCLLVVWWQEVVVVLAVLLGVPT</sequence>
<dbReference type="SMART" id="SM00409">
    <property type="entry name" value="IG"/>
    <property type="match status" value="2"/>
</dbReference>
<evidence type="ECO:0000313" key="3">
    <source>
        <dbReference type="Proteomes" id="UP001292094"/>
    </source>
</evidence>
<dbReference type="PANTHER" id="PTHR23279">
    <property type="entry name" value="DEFECTIVE PROBOSCIS EXTENSION RESPONSE DPR -RELATED"/>
    <property type="match status" value="1"/>
</dbReference>
<feature type="domain" description="Ig-like" evidence="1">
    <location>
        <begin position="121"/>
        <end position="213"/>
    </location>
</feature>
<proteinExistence type="predicted"/>
<dbReference type="PROSITE" id="PS50835">
    <property type="entry name" value="IG_LIKE"/>
    <property type="match status" value="2"/>
</dbReference>
<accession>A0AAE1PE23</accession>
<name>A0AAE1PE23_9EUCA</name>
<dbReference type="CDD" id="cd00099">
    <property type="entry name" value="IgV"/>
    <property type="match status" value="1"/>
</dbReference>
<dbReference type="SMART" id="SM00406">
    <property type="entry name" value="IGv"/>
    <property type="match status" value="2"/>
</dbReference>
<dbReference type="InterPro" id="IPR007110">
    <property type="entry name" value="Ig-like_dom"/>
</dbReference>
<feature type="domain" description="Ig-like" evidence="1">
    <location>
        <begin position="20"/>
        <end position="104"/>
    </location>
</feature>
<dbReference type="GO" id="GO:0032589">
    <property type="term" value="C:neuron projection membrane"/>
    <property type="evidence" value="ECO:0007669"/>
    <property type="project" value="TreeGrafter"/>
</dbReference>
<dbReference type="InterPro" id="IPR013098">
    <property type="entry name" value="Ig_I-set"/>
</dbReference>
<keyword evidence="3" id="KW-1185">Reference proteome</keyword>
<dbReference type="PANTHER" id="PTHR23279:SF45">
    <property type="entry name" value="DEFECTIVE PROBOSCIS EXTENSION RESPONSE 12, ISOFORM C"/>
    <property type="match status" value="1"/>
</dbReference>
<dbReference type="FunFam" id="2.60.40.10:FF:001061">
    <property type="entry name" value="Uncharacterized protein, isoform C"/>
    <property type="match status" value="1"/>
</dbReference>
<reference evidence="2" key="1">
    <citation type="submission" date="2023-11" db="EMBL/GenBank/DDBJ databases">
        <title>Genome assemblies of two species of porcelain crab, Petrolisthes cinctipes and Petrolisthes manimaculis (Anomura: Porcellanidae).</title>
        <authorList>
            <person name="Angst P."/>
        </authorList>
    </citation>
    <scope>NUCLEOTIDE SEQUENCE</scope>
    <source>
        <strain evidence="2">PB745_02</strain>
        <tissue evidence="2">Gill</tissue>
    </source>
</reference>
<dbReference type="InterPro" id="IPR003599">
    <property type="entry name" value="Ig_sub"/>
</dbReference>
<dbReference type="InterPro" id="IPR013106">
    <property type="entry name" value="Ig_V-set"/>
</dbReference>
<dbReference type="InterPro" id="IPR037448">
    <property type="entry name" value="Zig-8"/>
</dbReference>
<dbReference type="Pfam" id="PF13927">
    <property type="entry name" value="Ig_3"/>
    <property type="match status" value="1"/>
</dbReference>
<dbReference type="InterPro" id="IPR003598">
    <property type="entry name" value="Ig_sub2"/>
</dbReference>
<dbReference type="Pfam" id="PF07679">
    <property type="entry name" value="I-set"/>
    <property type="match status" value="1"/>
</dbReference>